<dbReference type="GO" id="GO:0006629">
    <property type="term" value="P:lipid metabolic process"/>
    <property type="evidence" value="ECO:0007669"/>
    <property type="project" value="UniProtKB-KW"/>
</dbReference>
<evidence type="ECO:0000256" key="4">
    <source>
        <dbReference type="ARBA" id="ARBA00023098"/>
    </source>
</evidence>
<evidence type="ECO:0000259" key="12">
    <source>
        <dbReference type="SMART" id="SM00563"/>
    </source>
</evidence>
<evidence type="ECO:0000256" key="11">
    <source>
        <dbReference type="SAM" id="MobiDB-lite"/>
    </source>
</evidence>
<evidence type="ECO:0000256" key="6">
    <source>
        <dbReference type="ARBA" id="ARBA00038095"/>
    </source>
</evidence>
<dbReference type="InterPro" id="IPR045746">
    <property type="entry name" value="ACT14924-like_Acyltransf_dom"/>
</dbReference>
<comment type="caution">
    <text evidence="13">The sequence shown here is derived from an EMBL/GenBank/DDBJ whole genome shotgun (WGS) entry which is preliminary data.</text>
</comment>
<sequence length="590" mass="64924">MQTITPTLASRYPRLFRAAKRPFLHGLLRGFGRWSGLEAIRSFLAEHGHLRGLPFVEAALRFLDLRYTVDQVECSRVPETGRLLIVANHPCGALDALALLDFVGRIRSDVRIVANDLLAGIEGLAPLILPVRILGGQPQVSNLRGIEAALAQGQCVIIFPAGEVSRLGLRGIADRPWRRGLMRFALATGAPVLPVRIEARNSRLFYGASALFRPAGTALLPREILRQRNQRIGLRIGQAQRLEPGADPAATLRDLRQAIDCIGTRLDPVPRAGEEEPLADAIDPALLAIEIATLERLGDTADGKQIRAGSLPPNSPLLHEIGRLRELTFRGIGEGTGKRLDLDRYDAWYEQIVLWDASSQRVAGAYRVANSGRLLAERGIDGLYTSTLFEYADAMLPRMAAGLELGRSFVAPDYQGSRSIDLLWQGIGAYLRRHADIRYLFGAVSISAALPLPARERIVAHYRHYYGARQQHARARQPFTPITPAPHPELPAVDAFRALKTELDALGASVPMLYKQYVDLCEPDGVRFLAFGVDPEFSDAVDGLIELDLAHLRPKKRMRYLGEAAEAARETPEHARDPRAAVPGFSLEVS</sequence>
<gene>
    <name evidence="13" type="ORF">WB794_10405</name>
</gene>
<evidence type="ECO:0000256" key="8">
    <source>
        <dbReference type="ARBA" id="ARBA00039866"/>
    </source>
</evidence>
<feature type="region of interest" description="Disordered" evidence="11">
    <location>
        <begin position="566"/>
        <end position="590"/>
    </location>
</feature>
<evidence type="ECO:0000256" key="1">
    <source>
        <dbReference type="ARBA" id="ARBA00005189"/>
    </source>
</evidence>
<dbReference type="EMBL" id="JBBDHC010000015">
    <property type="protein sequence ID" value="MEJ1250080.1"/>
    <property type="molecule type" value="Genomic_DNA"/>
</dbReference>
<comment type="similarity">
    <text evidence="6">Belongs to the acetyltransferase family. OlsB subfamily.</text>
</comment>
<evidence type="ECO:0000256" key="3">
    <source>
        <dbReference type="ARBA" id="ARBA00022679"/>
    </source>
</evidence>
<dbReference type="Pfam" id="PF13444">
    <property type="entry name" value="Acetyltransf_5"/>
    <property type="match status" value="1"/>
</dbReference>
<evidence type="ECO:0000256" key="9">
    <source>
        <dbReference type="ARBA" id="ARBA00045724"/>
    </source>
</evidence>
<accession>A0AAW9R419</accession>
<protein>
    <recommendedName>
        <fullName evidence="8">L-ornithine N(alpha)-acyltransferase</fullName>
        <ecNumber evidence="7">2.3.2.30</ecNumber>
    </recommendedName>
</protein>
<dbReference type="RefSeq" id="WP_337335784.1">
    <property type="nucleotide sequence ID" value="NZ_JBBDHC010000015.1"/>
</dbReference>
<comment type="pathway">
    <text evidence="1">Lipid metabolism.</text>
</comment>
<dbReference type="SUPFAM" id="SSF69593">
    <property type="entry name" value="Glycerol-3-phosphate (1)-acyltransferase"/>
    <property type="match status" value="1"/>
</dbReference>
<dbReference type="GO" id="GO:0043810">
    <property type="term" value="F:ornithine-acyl [acyl carrier protein] N-acyltransferase activity"/>
    <property type="evidence" value="ECO:0007669"/>
    <property type="project" value="UniProtKB-EC"/>
</dbReference>
<evidence type="ECO:0000313" key="14">
    <source>
        <dbReference type="Proteomes" id="UP001364472"/>
    </source>
</evidence>
<evidence type="ECO:0000313" key="13">
    <source>
        <dbReference type="EMBL" id="MEJ1250080.1"/>
    </source>
</evidence>
<comment type="catalytic activity">
    <reaction evidence="10">
        <text>a (3R)-hydroxyacyl-[ACP] + L-ornithine = a lyso-ornithine lipid + holo-[ACP] + H(+)</text>
        <dbReference type="Rhea" id="RHEA:20633"/>
        <dbReference type="Rhea" id="RHEA-COMP:9685"/>
        <dbReference type="Rhea" id="RHEA-COMP:9945"/>
        <dbReference type="ChEBI" id="CHEBI:15378"/>
        <dbReference type="ChEBI" id="CHEBI:46911"/>
        <dbReference type="ChEBI" id="CHEBI:64479"/>
        <dbReference type="ChEBI" id="CHEBI:78827"/>
        <dbReference type="ChEBI" id="CHEBI:138482"/>
        <dbReference type="EC" id="2.3.2.30"/>
    </reaction>
    <physiologicalReaction direction="left-to-right" evidence="10">
        <dbReference type="Rhea" id="RHEA:20634"/>
    </physiologicalReaction>
</comment>
<keyword evidence="2" id="KW-0444">Lipid biosynthesis</keyword>
<evidence type="ECO:0000256" key="7">
    <source>
        <dbReference type="ARBA" id="ARBA00039058"/>
    </source>
</evidence>
<dbReference type="InterPro" id="IPR016181">
    <property type="entry name" value="Acyl_CoA_acyltransferase"/>
</dbReference>
<dbReference type="Pfam" id="PF19576">
    <property type="entry name" value="Acyltransf_2"/>
    <property type="match status" value="1"/>
</dbReference>
<dbReference type="SMART" id="SM00563">
    <property type="entry name" value="PlsC"/>
    <property type="match status" value="1"/>
</dbReference>
<dbReference type="InterPro" id="IPR052351">
    <property type="entry name" value="Ornithine_N-alpha-AT"/>
</dbReference>
<dbReference type="Proteomes" id="UP001364472">
    <property type="component" value="Unassembled WGS sequence"/>
</dbReference>
<keyword evidence="5 13" id="KW-0012">Acyltransferase</keyword>
<feature type="compositionally biased region" description="Basic and acidic residues" evidence="11">
    <location>
        <begin position="566"/>
        <end position="579"/>
    </location>
</feature>
<keyword evidence="4" id="KW-0443">Lipid metabolism</keyword>
<dbReference type="EC" id="2.3.2.30" evidence="7"/>
<proteinExistence type="inferred from homology"/>
<organism evidence="13 14">
    <name type="scientific">Denitratimonas tolerans</name>
    <dbReference type="NCBI Taxonomy" id="1338420"/>
    <lineage>
        <taxon>Bacteria</taxon>
        <taxon>Pseudomonadati</taxon>
        <taxon>Pseudomonadota</taxon>
        <taxon>Gammaproteobacteria</taxon>
        <taxon>Lysobacterales</taxon>
        <taxon>Lysobacteraceae</taxon>
        <taxon>Denitratimonas</taxon>
    </lineage>
</organism>
<dbReference type="InterPro" id="IPR002123">
    <property type="entry name" value="Plipid/glycerol_acylTrfase"/>
</dbReference>
<comment type="function">
    <text evidence="9">Catalyzes the first step in the biosynthesis of ornithine lipids, which are phosphorus-free membrane lipids. Catalyzes the 3-hydroxyacyl-acyl carrier protein-dependent acylation of ornithine to form lyso-ornithine lipid (LOL).</text>
</comment>
<dbReference type="PANTHER" id="PTHR37323:SF1">
    <property type="entry name" value="L-ORNITHINE N(ALPHA)-ACYLTRANSFERASE"/>
    <property type="match status" value="1"/>
</dbReference>
<dbReference type="SUPFAM" id="SSF55729">
    <property type="entry name" value="Acyl-CoA N-acyltransferases (Nat)"/>
    <property type="match status" value="1"/>
</dbReference>
<evidence type="ECO:0000256" key="10">
    <source>
        <dbReference type="ARBA" id="ARBA00047785"/>
    </source>
</evidence>
<dbReference type="PANTHER" id="PTHR37323">
    <property type="entry name" value="GCN5-RELATED N-ACETYLTRANSFERASE"/>
    <property type="match status" value="1"/>
</dbReference>
<feature type="domain" description="Phospholipid/glycerol acyltransferase" evidence="12">
    <location>
        <begin position="83"/>
        <end position="200"/>
    </location>
</feature>
<name>A0AAW9R419_9GAMM</name>
<keyword evidence="3 13" id="KW-0808">Transferase</keyword>
<dbReference type="AlphaFoldDB" id="A0AAW9R419"/>
<keyword evidence="14" id="KW-1185">Reference proteome</keyword>
<evidence type="ECO:0000256" key="5">
    <source>
        <dbReference type="ARBA" id="ARBA00023315"/>
    </source>
</evidence>
<dbReference type="Gene3D" id="3.40.630.30">
    <property type="match status" value="1"/>
</dbReference>
<reference evidence="13 14" key="1">
    <citation type="journal article" date="2016" name="Antonie Van Leeuwenhoek">
        <title>Denitratimonas tolerans gen. nov., sp. nov., a denitrifying bacterium isolated from a bioreactor for tannery wastewater treatment.</title>
        <authorList>
            <person name="Han S.I."/>
            <person name="Kim J.O."/>
            <person name="Lee Y.R."/>
            <person name="Ekpeghere K.I."/>
            <person name="Koh S.C."/>
            <person name="Whang K.S."/>
        </authorList>
    </citation>
    <scope>NUCLEOTIDE SEQUENCE [LARGE SCALE GENOMIC DNA]</scope>
    <source>
        <strain evidence="13 14">KACC 17565</strain>
    </source>
</reference>
<evidence type="ECO:0000256" key="2">
    <source>
        <dbReference type="ARBA" id="ARBA00022516"/>
    </source>
</evidence>